<dbReference type="Gene3D" id="3.30.565.10">
    <property type="entry name" value="Histidine kinase-like ATPase, C-terminal domain"/>
    <property type="match status" value="1"/>
</dbReference>
<keyword evidence="2" id="KW-0418">Kinase</keyword>
<name>A0ABQ6CUE0_9HYPH</name>
<dbReference type="PANTHER" id="PTHR24421">
    <property type="entry name" value="NITRATE/NITRITE SENSOR PROTEIN NARX-RELATED"/>
    <property type="match status" value="1"/>
</dbReference>
<dbReference type="Proteomes" id="UP001156882">
    <property type="component" value="Unassembled WGS sequence"/>
</dbReference>
<evidence type="ECO:0000259" key="5">
    <source>
        <dbReference type="SMART" id="SM00065"/>
    </source>
</evidence>
<dbReference type="InterPro" id="IPR036890">
    <property type="entry name" value="HATPase_C_sf"/>
</dbReference>
<feature type="domain" description="Histidine kinase/HSP90-like ATPase" evidence="6">
    <location>
        <begin position="312"/>
        <end position="405"/>
    </location>
</feature>
<dbReference type="InterPro" id="IPR003594">
    <property type="entry name" value="HATPase_dom"/>
</dbReference>
<evidence type="ECO:0000313" key="8">
    <source>
        <dbReference type="Proteomes" id="UP001156882"/>
    </source>
</evidence>
<evidence type="ECO:0000256" key="1">
    <source>
        <dbReference type="ARBA" id="ARBA00022679"/>
    </source>
</evidence>
<sequence>MASVSPILVDRLLAISRALAGHTNPGEAFRATAVEIGKLIPHDHMDVAVLLQEGASHACYEAGYHTSWSSLAEQPLPTSRSPVRAVLWGDMPYLLAADAVADPRFHFDGALDGPIYSAELRSRIVVPLRARGEIVGALNISRHDRDCYCLEDVDVAQQCADFIAPYIFALLQANEAQRAVLAEAEARNREELLRVGASRLTEGMERERRRMAMDLHDQTLADLARVARQISALRSQGVARAGQLADLEAEVVSCLTELRHIVDDMRPSVLELFGFRDAVEAHLNRSVSRAKPPIAVGIVDSSDGSADDLPETTRTALYRIAQEAINNAVRHADAGRIEVHIGSTSAELVVAVIDDGRGCDPPAAVASGGVGHMRTRAALIGARLEIGRASRKGGTRVEIAIDRKAGDDEAAPPRVESAEAGQ</sequence>
<dbReference type="SMART" id="SM00387">
    <property type="entry name" value="HATPase_c"/>
    <property type="match status" value="1"/>
</dbReference>
<dbReference type="InterPro" id="IPR003018">
    <property type="entry name" value="GAF"/>
</dbReference>
<dbReference type="InterPro" id="IPR050482">
    <property type="entry name" value="Sensor_HK_TwoCompSys"/>
</dbReference>
<keyword evidence="1" id="KW-0808">Transferase</keyword>
<keyword evidence="3" id="KW-0902">Two-component regulatory system</keyword>
<dbReference type="SUPFAM" id="SSF55781">
    <property type="entry name" value="GAF domain-like"/>
    <property type="match status" value="1"/>
</dbReference>
<dbReference type="PANTHER" id="PTHR24421:SF58">
    <property type="entry name" value="SIGNAL TRANSDUCTION HISTIDINE-PROTEIN KINASE_PHOSPHATASE UHPB"/>
    <property type="match status" value="1"/>
</dbReference>
<protein>
    <submittedName>
        <fullName evidence="7">ATPase</fullName>
    </submittedName>
</protein>
<evidence type="ECO:0000259" key="6">
    <source>
        <dbReference type="SMART" id="SM00387"/>
    </source>
</evidence>
<dbReference type="Pfam" id="PF07730">
    <property type="entry name" value="HisKA_3"/>
    <property type="match status" value="1"/>
</dbReference>
<dbReference type="SMART" id="SM00065">
    <property type="entry name" value="GAF"/>
    <property type="match status" value="1"/>
</dbReference>
<organism evidence="7 8">
    <name type="scientific">Labrys miyagiensis</name>
    <dbReference type="NCBI Taxonomy" id="346912"/>
    <lineage>
        <taxon>Bacteria</taxon>
        <taxon>Pseudomonadati</taxon>
        <taxon>Pseudomonadota</taxon>
        <taxon>Alphaproteobacteria</taxon>
        <taxon>Hyphomicrobiales</taxon>
        <taxon>Xanthobacteraceae</taxon>
        <taxon>Labrys</taxon>
    </lineage>
</organism>
<evidence type="ECO:0000256" key="2">
    <source>
        <dbReference type="ARBA" id="ARBA00022777"/>
    </source>
</evidence>
<gene>
    <name evidence="7" type="ORF">GCM10007874_48780</name>
</gene>
<accession>A0ABQ6CUE0</accession>
<keyword evidence="8" id="KW-1185">Reference proteome</keyword>
<dbReference type="InterPro" id="IPR011712">
    <property type="entry name" value="Sig_transdc_His_kin_sub3_dim/P"/>
</dbReference>
<dbReference type="Pfam" id="PF02518">
    <property type="entry name" value="HATPase_c"/>
    <property type="match status" value="1"/>
</dbReference>
<feature type="domain" description="GAF" evidence="5">
    <location>
        <begin position="24"/>
        <end position="177"/>
    </location>
</feature>
<evidence type="ECO:0000313" key="7">
    <source>
        <dbReference type="EMBL" id="GLS21861.1"/>
    </source>
</evidence>
<dbReference type="InterPro" id="IPR029016">
    <property type="entry name" value="GAF-like_dom_sf"/>
</dbReference>
<dbReference type="EMBL" id="BSPC01000054">
    <property type="protein sequence ID" value="GLS21861.1"/>
    <property type="molecule type" value="Genomic_DNA"/>
</dbReference>
<proteinExistence type="predicted"/>
<dbReference type="RefSeq" id="WP_284314855.1">
    <property type="nucleotide sequence ID" value="NZ_BSPC01000054.1"/>
</dbReference>
<dbReference type="CDD" id="cd16917">
    <property type="entry name" value="HATPase_UhpB-NarQ-NarX-like"/>
    <property type="match status" value="1"/>
</dbReference>
<dbReference type="Pfam" id="PF01590">
    <property type="entry name" value="GAF"/>
    <property type="match status" value="1"/>
</dbReference>
<reference evidence="8" key="1">
    <citation type="journal article" date="2019" name="Int. J. Syst. Evol. Microbiol.">
        <title>The Global Catalogue of Microorganisms (GCM) 10K type strain sequencing project: providing services to taxonomists for standard genome sequencing and annotation.</title>
        <authorList>
            <consortium name="The Broad Institute Genomics Platform"/>
            <consortium name="The Broad Institute Genome Sequencing Center for Infectious Disease"/>
            <person name="Wu L."/>
            <person name="Ma J."/>
        </authorList>
    </citation>
    <scope>NUCLEOTIDE SEQUENCE [LARGE SCALE GENOMIC DNA]</scope>
    <source>
        <strain evidence="8">NBRC 101365</strain>
    </source>
</reference>
<feature type="region of interest" description="Disordered" evidence="4">
    <location>
        <begin position="399"/>
        <end position="422"/>
    </location>
</feature>
<evidence type="ECO:0000256" key="4">
    <source>
        <dbReference type="SAM" id="MobiDB-lite"/>
    </source>
</evidence>
<comment type="caution">
    <text evidence="7">The sequence shown here is derived from an EMBL/GenBank/DDBJ whole genome shotgun (WGS) entry which is preliminary data.</text>
</comment>
<dbReference type="SUPFAM" id="SSF55874">
    <property type="entry name" value="ATPase domain of HSP90 chaperone/DNA topoisomerase II/histidine kinase"/>
    <property type="match status" value="1"/>
</dbReference>
<evidence type="ECO:0000256" key="3">
    <source>
        <dbReference type="ARBA" id="ARBA00023012"/>
    </source>
</evidence>
<dbReference type="Gene3D" id="3.30.450.40">
    <property type="match status" value="1"/>
</dbReference>